<organism evidence="1 2">
    <name type="scientific">Corchorus olitorius</name>
    <dbReference type="NCBI Taxonomy" id="93759"/>
    <lineage>
        <taxon>Eukaryota</taxon>
        <taxon>Viridiplantae</taxon>
        <taxon>Streptophyta</taxon>
        <taxon>Embryophyta</taxon>
        <taxon>Tracheophyta</taxon>
        <taxon>Spermatophyta</taxon>
        <taxon>Magnoliopsida</taxon>
        <taxon>eudicotyledons</taxon>
        <taxon>Gunneridae</taxon>
        <taxon>Pentapetalae</taxon>
        <taxon>rosids</taxon>
        <taxon>malvids</taxon>
        <taxon>Malvales</taxon>
        <taxon>Malvaceae</taxon>
        <taxon>Grewioideae</taxon>
        <taxon>Apeibeae</taxon>
        <taxon>Corchorus</taxon>
    </lineage>
</organism>
<evidence type="ECO:0000313" key="1">
    <source>
        <dbReference type="EMBL" id="OMO50199.1"/>
    </source>
</evidence>
<sequence>MGYRFSTRSISTDENRLTDFLLWAEMGDKIQLESKFN</sequence>
<keyword evidence="2" id="KW-1185">Reference proteome</keyword>
<dbReference type="EMBL" id="AWUE01024647">
    <property type="protein sequence ID" value="OMO50199.1"/>
    <property type="molecule type" value="Genomic_DNA"/>
</dbReference>
<protein>
    <submittedName>
        <fullName evidence="1">Uncharacterized protein</fullName>
    </submittedName>
</protein>
<dbReference type="AlphaFoldDB" id="A0A1R3FWI4"/>
<comment type="caution">
    <text evidence="1">The sequence shown here is derived from an EMBL/GenBank/DDBJ whole genome shotgun (WGS) entry which is preliminary data.</text>
</comment>
<proteinExistence type="predicted"/>
<gene>
    <name evidence="1" type="ORF">COLO4_38193</name>
</gene>
<reference evidence="2" key="1">
    <citation type="submission" date="2013-09" db="EMBL/GenBank/DDBJ databases">
        <title>Corchorus olitorius genome sequencing.</title>
        <authorList>
            <person name="Alam M."/>
            <person name="Haque M.S."/>
            <person name="Islam M.S."/>
            <person name="Emdad E.M."/>
            <person name="Islam M.M."/>
            <person name="Ahmed B."/>
            <person name="Halim A."/>
            <person name="Hossen Q.M.M."/>
            <person name="Hossain M.Z."/>
            <person name="Ahmed R."/>
            <person name="Khan M.M."/>
            <person name="Islam R."/>
            <person name="Rashid M.M."/>
            <person name="Khan S.A."/>
            <person name="Rahman M.S."/>
            <person name="Alam M."/>
            <person name="Yahiya A.S."/>
            <person name="Khan M.S."/>
            <person name="Azam M.S."/>
            <person name="Haque T."/>
            <person name="Lashkar M.Z.H."/>
            <person name="Akhand A.I."/>
            <person name="Morshed G."/>
            <person name="Roy S."/>
            <person name="Uddin K.S."/>
            <person name="Rabeya T."/>
            <person name="Hossain A.S."/>
            <person name="Chowdhury A."/>
            <person name="Snigdha A.R."/>
            <person name="Mortoza M.S."/>
            <person name="Matin S.A."/>
            <person name="Hoque S.M.E."/>
            <person name="Islam M.K."/>
            <person name="Roy D.K."/>
            <person name="Haider R."/>
            <person name="Moosa M.M."/>
            <person name="Elias S.M."/>
            <person name="Hasan A.M."/>
            <person name="Jahan S."/>
            <person name="Shafiuddin M."/>
            <person name="Mahmood N."/>
            <person name="Shommy N.S."/>
        </authorList>
    </citation>
    <scope>NUCLEOTIDE SEQUENCE [LARGE SCALE GENOMIC DNA]</scope>
    <source>
        <strain evidence="2">cv. O-4</strain>
    </source>
</reference>
<name>A0A1R3FWI4_9ROSI</name>
<dbReference type="Proteomes" id="UP000187203">
    <property type="component" value="Unassembled WGS sequence"/>
</dbReference>
<evidence type="ECO:0000313" key="2">
    <source>
        <dbReference type="Proteomes" id="UP000187203"/>
    </source>
</evidence>
<accession>A0A1R3FWI4</accession>